<sequence>MKVFRLSKAKYKEQLSGYGASLNGQRWNSKGTEVIYTAESRALACAEVAVHVPMGILPKDYFMVEIEIPDTVAIQEIPTDQLPIGWNFIPSVPSSRVIGDRFVSENKYAVLKVPSVVVSEDFNYILNPKHQDFKKIKIVKTSPFPFDARLFR</sequence>
<proteinExistence type="predicted"/>
<keyword evidence="3" id="KW-1185">Reference proteome</keyword>
<dbReference type="RefSeq" id="WP_012501209.1">
    <property type="nucleotide sequence ID" value="NC_011026.1"/>
</dbReference>
<name>B3QYQ4_CHLT3</name>
<dbReference type="KEGG" id="cts:Ctha_2678"/>
<evidence type="ECO:0000259" key="1">
    <source>
        <dbReference type="SMART" id="SM00953"/>
    </source>
</evidence>
<evidence type="ECO:0000313" key="2">
    <source>
        <dbReference type="EMBL" id="ACF15127.1"/>
    </source>
</evidence>
<dbReference type="AlphaFoldDB" id="B3QYQ4"/>
<evidence type="ECO:0000313" key="3">
    <source>
        <dbReference type="Proteomes" id="UP000001208"/>
    </source>
</evidence>
<reference evidence="2 3" key="1">
    <citation type="submission" date="2008-06" db="EMBL/GenBank/DDBJ databases">
        <title>Complete sequence of Chloroherpeton thalassium ATCC 35110.</title>
        <authorList>
            <consortium name="US DOE Joint Genome Institute"/>
            <person name="Lucas S."/>
            <person name="Copeland A."/>
            <person name="Lapidus A."/>
            <person name="Glavina del Rio T."/>
            <person name="Dalin E."/>
            <person name="Tice H."/>
            <person name="Bruce D."/>
            <person name="Goodwin L."/>
            <person name="Pitluck S."/>
            <person name="Schmutz J."/>
            <person name="Larimer F."/>
            <person name="Land M."/>
            <person name="Hauser L."/>
            <person name="Kyrpides N."/>
            <person name="Mikhailova N."/>
            <person name="Liu Z."/>
            <person name="Li T."/>
            <person name="Zhao F."/>
            <person name="Overmann J."/>
            <person name="Bryant D.A."/>
            <person name="Richardson P."/>
        </authorList>
    </citation>
    <scope>NUCLEOTIDE SEQUENCE [LARGE SCALE GENOMIC DNA]</scope>
    <source>
        <strain evidence="3">ATCC 35110 / GB-78</strain>
    </source>
</reference>
<dbReference type="HOGENOM" id="CLU_133611_0_1_10"/>
<dbReference type="Pfam" id="PF08808">
    <property type="entry name" value="RES"/>
    <property type="match status" value="1"/>
</dbReference>
<accession>B3QYQ4</accession>
<dbReference type="InterPro" id="IPR014914">
    <property type="entry name" value="RES_dom"/>
</dbReference>
<dbReference type="Proteomes" id="UP000001208">
    <property type="component" value="Chromosome"/>
</dbReference>
<dbReference type="EMBL" id="CP001100">
    <property type="protein sequence ID" value="ACF15127.1"/>
    <property type="molecule type" value="Genomic_DNA"/>
</dbReference>
<dbReference type="OrthoDB" id="9789501at2"/>
<organism evidence="2 3">
    <name type="scientific">Chloroherpeton thalassium (strain ATCC 35110 / GB-78)</name>
    <dbReference type="NCBI Taxonomy" id="517418"/>
    <lineage>
        <taxon>Bacteria</taxon>
        <taxon>Pseudomonadati</taxon>
        <taxon>Chlorobiota</taxon>
        <taxon>Chlorobiia</taxon>
        <taxon>Chlorobiales</taxon>
        <taxon>Chloroherpetonaceae</taxon>
        <taxon>Chloroherpeton</taxon>
    </lineage>
</organism>
<dbReference type="SMART" id="SM00953">
    <property type="entry name" value="RES"/>
    <property type="match status" value="1"/>
</dbReference>
<protein>
    <submittedName>
        <fullName evidence="2">RES domain protein</fullName>
    </submittedName>
</protein>
<feature type="domain" description="RES" evidence="1">
    <location>
        <begin position="14"/>
        <end position="140"/>
    </location>
</feature>
<dbReference type="eggNOG" id="COG5654">
    <property type="taxonomic scope" value="Bacteria"/>
</dbReference>
<gene>
    <name evidence="2" type="ordered locus">Ctha_2678</name>
</gene>
<dbReference type="STRING" id="517418.Ctha_2678"/>